<evidence type="ECO:0000256" key="4">
    <source>
        <dbReference type="ARBA" id="ARBA00023204"/>
    </source>
</evidence>
<feature type="compositionally biased region" description="Polar residues" evidence="6">
    <location>
        <begin position="374"/>
        <end position="393"/>
    </location>
</feature>
<evidence type="ECO:0000259" key="7">
    <source>
        <dbReference type="SMART" id="SM01340"/>
    </source>
</evidence>
<dbReference type="InterPro" id="IPR014721">
    <property type="entry name" value="Ribsml_uS5_D2-typ_fold_subgr"/>
</dbReference>
<dbReference type="Gene3D" id="3.30.565.10">
    <property type="entry name" value="Histidine kinase-like ATPase, C-terminal domain"/>
    <property type="match status" value="1"/>
</dbReference>
<dbReference type="PANTHER" id="PTHR10073:SF12">
    <property type="entry name" value="DNA MISMATCH REPAIR PROTEIN MLH1"/>
    <property type="match status" value="1"/>
</dbReference>
<evidence type="ECO:0000256" key="5">
    <source>
        <dbReference type="HAMAP-Rule" id="MF_00149"/>
    </source>
</evidence>
<dbReference type="Pfam" id="PF01119">
    <property type="entry name" value="DNA_mis_repair"/>
    <property type="match status" value="1"/>
</dbReference>
<dbReference type="InterPro" id="IPR014790">
    <property type="entry name" value="MutL_C"/>
</dbReference>
<proteinExistence type="inferred from homology"/>
<evidence type="ECO:0000256" key="2">
    <source>
        <dbReference type="ARBA" id="ARBA00021975"/>
    </source>
</evidence>
<evidence type="ECO:0000313" key="8">
    <source>
        <dbReference type="EMBL" id="MEL0659323.1"/>
    </source>
</evidence>
<dbReference type="Proteomes" id="UP001366060">
    <property type="component" value="Unassembled WGS sequence"/>
</dbReference>
<dbReference type="InterPro" id="IPR002099">
    <property type="entry name" value="MutL/Mlh/PMS"/>
</dbReference>
<feature type="domain" description="DNA mismatch repair protein S5" evidence="7">
    <location>
        <begin position="212"/>
        <end position="330"/>
    </location>
</feature>
<name>A0ABU9HBZ4_9GAMM</name>
<accession>A0ABU9HBZ4</accession>
<evidence type="ECO:0000313" key="9">
    <source>
        <dbReference type="Proteomes" id="UP001366060"/>
    </source>
</evidence>
<dbReference type="PROSITE" id="PS00058">
    <property type="entry name" value="DNA_MISMATCH_REPAIR_1"/>
    <property type="match status" value="1"/>
</dbReference>
<dbReference type="InterPro" id="IPR042120">
    <property type="entry name" value="MutL_C_dimsub"/>
</dbReference>
<dbReference type="GO" id="GO:0004519">
    <property type="term" value="F:endonuclease activity"/>
    <property type="evidence" value="ECO:0007669"/>
    <property type="project" value="UniProtKB-KW"/>
</dbReference>
<keyword evidence="8" id="KW-0378">Hydrolase</keyword>
<keyword evidence="8" id="KW-0255">Endonuclease</keyword>
<comment type="function">
    <text evidence="5">This protein is involved in the repair of mismatches in DNA. It is required for dam-dependent methyl-directed DNA mismatch repair. May act as a 'molecular matchmaker', a protein that promotes the formation of a stable complex between two or more DNA-binding proteins in an ATP-dependent manner without itself being part of a final effector complex.</text>
</comment>
<dbReference type="NCBIfam" id="TIGR00585">
    <property type="entry name" value="mutl"/>
    <property type="match status" value="1"/>
</dbReference>
<dbReference type="InterPro" id="IPR020667">
    <property type="entry name" value="DNA_mismatch_repair_MutL"/>
</dbReference>
<dbReference type="HAMAP" id="MF_00149">
    <property type="entry name" value="DNA_mis_repair"/>
    <property type="match status" value="1"/>
</dbReference>
<comment type="similarity">
    <text evidence="1 5">Belongs to the DNA mismatch repair MutL/HexB family.</text>
</comment>
<dbReference type="InterPro" id="IPR013507">
    <property type="entry name" value="DNA_mismatch_S5_2-like"/>
</dbReference>
<sequence length="662" mass="73673">MPIQILPARLANQIAAGEVVERPASVVKELVENSLDAGATRIDIEIEQGGAKCIRIKDNGNGVDKEQLTLALSRHATSKISHLDDLEAIVSLGFRGEALASVSSVSRLTFTSKPVGQEQAWQAIAEGRDMQVSIQPAAHPQGTTVEVLDLFFNTPARRRFLKTEKTEFQHIDELIKRIALSRFDIAVTLKHNNKVIRQYRAAPEQAQQEKRIAAICSEQFMQHAVFFETADQALKISGWVSDRLSPRPLADVQYCYINGRMIRDKLVNHAIRQVYAHFLPQGMFPGYIIYIECDAKEVDVNVHPAKHEVRFHQARWVHDFISSTLNATLSDSSLLGHELDEDNVQVAGNQRVSEHAYQPPSNINYDEQGPSAHHNPSNANNVSNGSYEGSSNPSRHDSYDSSQGSSRGNSYGQGNYSGAVPRPQLDHQQVDAYCDFVAEAYQQNIAPSAPSFDSKSSQYKAAHVISMIDAEHLLIQPVFPAWCELSNNGLLLMSLTLANKALVSERLYSGWQDGEVISQPLLLPVRFKLESDMLDIAQQTTTILNRLGFTYKFQPQFVIVSQVPAAFRHAPIATILPKVFEYLGMKSDGLDAMSFETIKNDESQIKSLCDQLSHLLAENEPSKILSISEIEIILDSLIKLSVEHLQNCFKQPNLSLLLQGIQ</sequence>
<dbReference type="InterPro" id="IPR036890">
    <property type="entry name" value="HATPase_C_sf"/>
</dbReference>
<protein>
    <recommendedName>
        <fullName evidence="2 5">DNA mismatch repair protein MutL</fullName>
    </recommendedName>
</protein>
<dbReference type="SUPFAM" id="SSF118116">
    <property type="entry name" value="DNA mismatch repair protein MutL"/>
    <property type="match status" value="1"/>
</dbReference>
<dbReference type="NCBIfam" id="NF000948">
    <property type="entry name" value="PRK00095.1-1"/>
    <property type="match status" value="1"/>
</dbReference>
<dbReference type="InterPro" id="IPR038973">
    <property type="entry name" value="MutL/Mlh/Pms-like"/>
</dbReference>
<evidence type="ECO:0000256" key="3">
    <source>
        <dbReference type="ARBA" id="ARBA00022763"/>
    </source>
</evidence>
<comment type="caution">
    <text evidence="8">The sequence shown here is derived from an EMBL/GenBank/DDBJ whole genome shotgun (WGS) entry which is preliminary data.</text>
</comment>
<dbReference type="Gene3D" id="3.30.1370.100">
    <property type="entry name" value="MutL, C-terminal domain, regulatory subdomain"/>
    <property type="match status" value="1"/>
</dbReference>
<dbReference type="CDD" id="cd16926">
    <property type="entry name" value="HATPase_MutL-MLH-PMS-like"/>
    <property type="match status" value="1"/>
</dbReference>
<dbReference type="SMART" id="SM01340">
    <property type="entry name" value="DNA_mis_repair"/>
    <property type="match status" value="1"/>
</dbReference>
<dbReference type="InterPro" id="IPR042121">
    <property type="entry name" value="MutL_C_regsub"/>
</dbReference>
<keyword evidence="8" id="KW-0540">Nuclease</keyword>
<dbReference type="Pfam" id="PF13589">
    <property type="entry name" value="HATPase_c_3"/>
    <property type="match status" value="1"/>
</dbReference>
<evidence type="ECO:0000256" key="1">
    <source>
        <dbReference type="ARBA" id="ARBA00006082"/>
    </source>
</evidence>
<keyword evidence="4 5" id="KW-0234">DNA repair</keyword>
<dbReference type="Gene3D" id="3.30.230.10">
    <property type="match status" value="1"/>
</dbReference>
<feature type="region of interest" description="Disordered" evidence="6">
    <location>
        <begin position="356"/>
        <end position="422"/>
    </location>
</feature>
<reference evidence="8 9" key="1">
    <citation type="submission" date="2024-02" db="EMBL/GenBank/DDBJ databases">
        <title>Bacteria isolated from the canopy kelp, Nereocystis luetkeana.</title>
        <authorList>
            <person name="Pfister C.A."/>
            <person name="Younker I.T."/>
            <person name="Light S.H."/>
        </authorList>
    </citation>
    <scope>NUCLEOTIDE SEQUENCE [LARGE SCALE GENOMIC DNA]</scope>
    <source>
        <strain evidence="8 9">TI.2.07</strain>
    </source>
</reference>
<dbReference type="SUPFAM" id="SSF55874">
    <property type="entry name" value="ATPase domain of HSP90 chaperone/DNA topoisomerase II/histidine kinase"/>
    <property type="match status" value="1"/>
</dbReference>
<dbReference type="PANTHER" id="PTHR10073">
    <property type="entry name" value="DNA MISMATCH REPAIR PROTEIN MLH, PMS, MUTL"/>
    <property type="match status" value="1"/>
</dbReference>
<dbReference type="InterPro" id="IPR037198">
    <property type="entry name" value="MutL_C_sf"/>
</dbReference>
<evidence type="ECO:0000256" key="6">
    <source>
        <dbReference type="SAM" id="MobiDB-lite"/>
    </source>
</evidence>
<dbReference type="InterPro" id="IPR014762">
    <property type="entry name" value="DNA_mismatch_repair_CS"/>
</dbReference>
<gene>
    <name evidence="5 8" type="primary">mutL</name>
    <name evidence="8" type="ORF">V6255_09250</name>
</gene>
<keyword evidence="3 5" id="KW-0227">DNA damage</keyword>
<dbReference type="CDD" id="cd03482">
    <property type="entry name" value="MutL_Trans_MutL"/>
    <property type="match status" value="1"/>
</dbReference>
<keyword evidence="9" id="KW-1185">Reference proteome</keyword>
<dbReference type="Pfam" id="PF08676">
    <property type="entry name" value="MutL_C"/>
    <property type="match status" value="1"/>
</dbReference>
<dbReference type="SUPFAM" id="SSF54211">
    <property type="entry name" value="Ribosomal protein S5 domain 2-like"/>
    <property type="match status" value="1"/>
</dbReference>
<dbReference type="EMBL" id="JBAKBA010000018">
    <property type="protein sequence ID" value="MEL0659323.1"/>
    <property type="molecule type" value="Genomic_DNA"/>
</dbReference>
<feature type="compositionally biased region" description="Polar residues" evidence="6">
    <location>
        <begin position="400"/>
        <end position="416"/>
    </location>
</feature>
<organism evidence="8 9">
    <name type="scientific">Psychromonas arctica</name>
    <dbReference type="NCBI Taxonomy" id="168275"/>
    <lineage>
        <taxon>Bacteria</taxon>
        <taxon>Pseudomonadati</taxon>
        <taxon>Pseudomonadota</taxon>
        <taxon>Gammaproteobacteria</taxon>
        <taxon>Alteromonadales</taxon>
        <taxon>Psychromonadaceae</taxon>
        <taxon>Psychromonas</taxon>
    </lineage>
</organism>
<dbReference type="Gene3D" id="3.30.1540.20">
    <property type="entry name" value="MutL, C-terminal domain, dimerisation subdomain"/>
    <property type="match status" value="1"/>
</dbReference>
<dbReference type="InterPro" id="IPR020568">
    <property type="entry name" value="Ribosomal_Su5_D2-typ_SF"/>
</dbReference>
<dbReference type="RefSeq" id="WP_341627890.1">
    <property type="nucleotide sequence ID" value="NZ_JBAKBA010000018.1"/>
</dbReference>